<evidence type="ECO:0000313" key="8">
    <source>
        <dbReference type="Proteomes" id="UP000807769"/>
    </source>
</evidence>
<keyword evidence="3 5" id="KW-1133">Transmembrane helix</keyword>
<comment type="subcellular location">
    <subcellularLocation>
        <location evidence="1">Membrane</location>
        <topology evidence="1">Multi-pass membrane protein</topology>
    </subcellularLocation>
</comment>
<evidence type="ECO:0000259" key="6">
    <source>
        <dbReference type="Pfam" id="PF00324"/>
    </source>
</evidence>
<dbReference type="InterPro" id="IPR004841">
    <property type="entry name" value="AA-permease/SLC12A_dom"/>
</dbReference>
<reference evidence="7" key="1">
    <citation type="journal article" date="2020" name="New Phytol.">
        <title>Comparative genomics reveals dynamic genome evolution in host specialist ectomycorrhizal fungi.</title>
        <authorList>
            <person name="Lofgren L.A."/>
            <person name="Nguyen N.H."/>
            <person name="Vilgalys R."/>
            <person name="Ruytinx J."/>
            <person name="Liao H.L."/>
            <person name="Branco S."/>
            <person name="Kuo A."/>
            <person name="LaButti K."/>
            <person name="Lipzen A."/>
            <person name="Andreopoulos W."/>
            <person name="Pangilinan J."/>
            <person name="Riley R."/>
            <person name="Hundley H."/>
            <person name="Na H."/>
            <person name="Barry K."/>
            <person name="Grigoriev I.V."/>
            <person name="Stajich J.E."/>
            <person name="Kennedy P.G."/>
        </authorList>
    </citation>
    <scope>NUCLEOTIDE SEQUENCE</scope>
    <source>
        <strain evidence="7">MN1</strain>
    </source>
</reference>
<proteinExistence type="predicted"/>
<feature type="domain" description="Amino acid permease/ SLC12A" evidence="6">
    <location>
        <begin position="166"/>
        <end position="443"/>
    </location>
</feature>
<name>A0A9P7EE90_9AGAM</name>
<dbReference type="InterPro" id="IPR050524">
    <property type="entry name" value="APC_YAT"/>
</dbReference>
<dbReference type="Pfam" id="PF00324">
    <property type="entry name" value="AA_permease"/>
    <property type="match status" value="2"/>
</dbReference>
<evidence type="ECO:0000256" key="5">
    <source>
        <dbReference type="SAM" id="Phobius"/>
    </source>
</evidence>
<dbReference type="PANTHER" id="PTHR43341:SF9">
    <property type="entry name" value="DICARBOXYLIC AMINO ACID PERMEASE"/>
    <property type="match status" value="1"/>
</dbReference>
<keyword evidence="8" id="KW-1185">Reference proteome</keyword>
<dbReference type="EMBL" id="JABBWG010000010">
    <property type="protein sequence ID" value="KAG1818979.1"/>
    <property type="molecule type" value="Genomic_DNA"/>
</dbReference>
<feature type="transmembrane region" description="Helical" evidence="5">
    <location>
        <begin position="388"/>
        <end position="414"/>
    </location>
</feature>
<evidence type="ECO:0000256" key="3">
    <source>
        <dbReference type="ARBA" id="ARBA00022989"/>
    </source>
</evidence>
<protein>
    <submittedName>
        <fullName evidence="7">Amino acid permease-domain-containing protein</fullName>
    </submittedName>
</protein>
<accession>A0A9P7EE90</accession>
<organism evidence="7 8">
    <name type="scientific">Suillus subaureus</name>
    <dbReference type="NCBI Taxonomy" id="48587"/>
    <lineage>
        <taxon>Eukaryota</taxon>
        <taxon>Fungi</taxon>
        <taxon>Dikarya</taxon>
        <taxon>Basidiomycota</taxon>
        <taxon>Agaricomycotina</taxon>
        <taxon>Agaricomycetes</taxon>
        <taxon>Agaricomycetidae</taxon>
        <taxon>Boletales</taxon>
        <taxon>Suillineae</taxon>
        <taxon>Suillaceae</taxon>
        <taxon>Suillus</taxon>
    </lineage>
</organism>
<evidence type="ECO:0000256" key="2">
    <source>
        <dbReference type="ARBA" id="ARBA00022692"/>
    </source>
</evidence>
<dbReference type="GO" id="GO:0015171">
    <property type="term" value="F:amino acid transmembrane transporter activity"/>
    <property type="evidence" value="ECO:0007669"/>
    <property type="project" value="TreeGrafter"/>
</dbReference>
<keyword evidence="2 5" id="KW-0812">Transmembrane</keyword>
<keyword evidence="4 5" id="KW-0472">Membrane</keyword>
<evidence type="ECO:0000256" key="1">
    <source>
        <dbReference type="ARBA" id="ARBA00004141"/>
    </source>
</evidence>
<dbReference type="GO" id="GO:0016020">
    <property type="term" value="C:membrane"/>
    <property type="evidence" value="ECO:0007669"/>
    <property type="project" value="UniProtKB-SubCell"/>
</dbReference>
<dbReference type="PANTHER" id="PTHR43341">
    <property type="entry name" value="AMINO ACID PERMEASE"/>
    <property type="match status" value="1"/>
</dbReference>
<dbReference type="Gene3D" id="1.20.1740.10">
    <property type="entry name" value="Amino acid/polyamine transporter I"/>
    <property type="match status" value="1"/>
</dbReference>
<dbReference type="RefSeq" id="XP_041194656.1">
    <property type="nucleotide sequence ID" value="XM_041338203.1"/>
</dbReference>
<feature type="domain" description="Amino acid permease/ SLC12A" evidence="6">
    <location>
        <begin position="85"/>
        <end position="159"/>
    </location>
</feature>
<gene>
    <name evidence="7" type="ORF">BJ212DRAFT_1446174</name>
</gene>
<sequence>MTGLEAILRLEGFLDVKKITVTTLGLCTVYRSKILCDDIEKKIDSSEASKDFYPVLVDLSEESSLRRGLKARQISMITPHVRRLASTGLIIGLSTALVRGGPLGLWFGYSSMDLVCYFVKKMGAFLPNKKGLTGYATRYVNAAFGFVLGWNHVFKFFTQTTKNVEVVVFLINSLGICVFGEFEFWSCSIEVVALVGLILIGLIIDPQHDQHPTDPSVNIFLGEVHDSRVAHSPGFWSNLTTALFSYINTELIGVTMGETENPRGNAPRAFRRVFCSLTVPSNISALFVASKSPVGAAASLFVIATTIVSIKVPNHIINAVVLVFVLGLSNSDLYIGSRTLHGLAVERKAPRIFAKVNHTGVPCQWPLLIPNTSVCFLTFLNATSLNSLLFGSITAFGWFASFIANFGTITWMCISYTHITFMRASKAQEIDQALPYKGPFHTLVCLDYHRLVVLFFNESAQTGFNAFLPFVSSSFITCSEATGKREIDEERILARASSKVHILERIWDAL</sequence>
<evidence type="ECO:0000313" key="7">
    <source>
        <dbReference type="EMBL" id="KAG1818979.1"/>
    </source>
</evidence>
<evidence type="ECO:0000256" key="4">
    <source>
        <dbReference type="ARBA" id="ARBA00023136"/>
    </source>
</evidence>
<dbReference type="AlphaFoldDB" id="A0A9P7EE90"/>
<comment type="caution">
    <text evidence="7">The sequence shown here is derived from an EMBL/GenBank/DDBJ whole genome shotgun (WGS) entry which is preliminary data.</text>
</comment>
<dbReference type="Proteomes" id="UP000807769">
    <property type="component" value="Unassembled WGS sequence"/>
</dbReference>
<dbReference type="GeneID" id="64632219"/>
<dbReference type="OrthoDB" id="10062876at2759"/>